<gene>
    <name evidence="5" type="ORF">IQ10_02908</name>
</gene>
<evidence type="ECO:0000259" key="4">
    <source>
        <dbReference type="Pfam" id="PF13193"/>
    </source>
</evidence>
<dbReference type="PANTHER" id="PTHR43201:SF5">
    <property type="entry name" value="MEDIUM-CHAIN ACYL-COA LIGASE ACSF2, MITOCHONDRIAL"/>
    <property type="match status" value="1"/>
</dbReference>
<name>A0A562QDA1_9BACI</name>
<dbReference type="SUPFAM" id="SSF56801">
    <property type="entry name" value="Acetyl-CoA synthetase-like"/>
    <property type="match status" value="1"/>
</dbReference>
<dbReference type="FunFam" id="3.30.300.30:FF:000008">
    <property type="entry name" value="2,3-dihydroxybenzoate-AMP ligase"/>
    <property type="match status" value="1"/>
</dbReference>
<comment type="similarity">
    <text evidence="1">Belongs to the ATP-dependent AMP-binding enzyme family.</text>
</comment>
<dbReference type="OrthoDB" id="9765680at2"/>
<dbReference type="EMBL" id="VLKZ01000008">
    <property type="protein sequence ID" value="TWI54683.1"/>
    <property type="molecule type" value="Genomic_DNA"/>
</dbReference>
<proteinExistence type="inferred from homology"/>
<dbReference type="InterPro" id="IPR000873">
    <property type="entry name" value="AMP-dep_synth/lig_dom"/>
</dbReference>
<keyword evidence="2 5" id="KW-0436">Ligase</keyword>
<dbReference type="InterPro" id="IPR025110">
    <property type="entry name" value="AMP-bd_C"/>
</dbReference>
<organism evidence="5 6">
    <name type="scientific">Halalkalibacter nanhaiisediminis</name>
    <dbReference type="NCBI Taxonomy" id="688079"/>
    <lineage>
        <taxon>Bacteria</taxon>
        <taxon>Bacillati</taxon>
        <taxon>Bacillota</taxon>
        <taxon>Bacilli</taxon>
        <taxon>Bacillales</taxon>
        <taxon>Bacillaceae</taxon>
        <taxon>Halalkalibacter</taxon>
    </lineage>
</organism>
<dbReference type="InterPro" id="IPR020845">
    <property type="entry name" value="AMP-binding_CS"/>
</dbReference>
<dbReference type="PROSITE" id="PS00455">
    <property type="entry name" value="AMP_BINDING"/>
    <property type="match status" value="1"/>
</dbReference>
<sequence length="521" mass="58572">MFKDRPANIYEMLSQSIKAFPDREAIVMEEFRQTYSQLGDVVDGLAVHFYQKYKIRKGDRVALLLNNCPEFIHVVLACARLGAIVVPLNTRLSHLELSYMISHSGSSLIFTEEEKRDVIEKVNEELALSHPYEVVFITNHEGQKGNTFLEFIHLKQEISLIAREEINETDPLFIMFTSGTTGTPKGALGSHVGIISSALNYKHVIKASEPVKTLIAVPLFHVTGLIGQLFYMIAIGGTSVLLERYQTEPFIRTIVKENITFLFNVPTIYVMVMSHPIFQELSVSSVKVIAYGGAPMSYETIEQLRKHFPGIQLHNAYGATETSSPTTIMPVHYDDDKLNSVGKPVPVAEIKVINETGEELSAGEVGELLIKGPMVIEGYWRNEEANAKSFEGDYWKSGDMAKVDRDGFVYIMDRKKDMINRGGEKIFSVEVENVLYGHEGVLEAAVVGVPDALFGEQVKAYIVKKENVNVNENDIQEFLKSRLADYKIPKFIEFIKELPRNPGGKILKSYLAKLNQNKSRQ</sequence>
<dbReference type="Gene3D" id="3.30.300.30">
    <property type="match status" value="1"/>
</dbReference>
<evidence type="ECO:0000256" key="2">
    <source>
        <dbReference type="ARBA" id="ARBA00022598"/>
    </source>
</evidence>
<evidence type="ECO:0000313" key="6">
    <source>
        <dbReference type="Proteomes" id="UP000315711"/>
    </source>
</evidence>
<dbReference type="Proteomes" id="UP000315711">
    <property type="component" value="Unassembled WGS sequence"/>
</dbReference>
<feature type="domain" description="AMP-dependent synthetase/ligase" evidence="3">
    <location>
        <begin position="15"/>
        <end position="380"/>
    </location>
</feature>
<dbReference type="PANTHER" id="PTHR43201">
    <property type="entry name" value="ACYL-COA SYNTHETASE"/>
    <property type="match status" value="1"/>
</dbReference>
<protein>
    <submittedName>
        <fullName evidence="5">Acyl-CoA synthetase (AMP-forming)/AMP-acid ligase II</fullName>
    </submittedName>
</protein>
<dbReference type="InterPro" id="IPR045851">
    <property type="entry name" value="AMP-bd_C_sf"/>
</dbReference>
<reference evidence="5 6" key="1">
    <citation type="journal article" date="2015" name="Stand. Genomic Sci.">
        <title>Genomic Encyclopedia of Bacterial and Archaeal Type Strains, Phase III: the genomes of soil and plant-associated and newly described type strains.</title>
        <authorList>
            <person name="Whitman W.B."/>
            <person name="Woyke T."/>
            <person name="Klenk H.P."/>
            <person name="Zhou Y."/>
            <person name="Lilburn T.G."/>
            <person name="Beck B.J."/>
            <person name="De Vos P."/>
            <person name="Vandamme P."/>
            <person name="Eisen J.A."/>
            <person name="Garrity G."/>
            <person name="Hugenholtz P."/>
            <person name="Kyrpides N.C."/>
        </authorList>
    </citation>
    <scope>NUCLEOTIDE SEQUENCE [LARGE SCALE GENOMIC DNA]</scope>
    <source>
        <strain evidence="5 6">CGMCC 1.10116</strain>
    </source>
</reference>
<dbReference type="RefSeq" id="WP_144451153.1">
    <property type="nucleotide sequence ID" value="NZ_VLKZ01000008.1"/>
</dbReference>
<evidence type="ECO:0000259" key="3">
    <source>
        <dbReference type="Pfam" id="PF00501"/>
    </source>
</evidence>
<dbReference type="Pfam" id="PF13193">
    <property type="entry name" value="AMP-binding_C"/>
    <property type="match status" value="1"/>
</dbReference>
<evidence type="ECO:0000313" key="5">
    <source>
        <dbReference type="EMBL" id="TWI54683.1"/>
    </source>
</evidence>
<dbReference type="NCBIfam" id="NF004837">
    <property type="entry name" value="PRK06187.1"/>
    <property type="match status" value="1"/>
</dbReference>
<dbReference type="Gene3D" id="3.40.50.12780">
    <property type="entry name" value="N-terminal domain of ligase-like"/>
    <property type="match status" value="1"/>
</dbReference>
<dbReference type="GO" id="GO:0031956">
    <property type="term" value="F:medium-chain fatty acid-CoA ligase activity"/>
    <property type="evidence" value="ECO:0007669"/>
    <property type="project" value="TreeGrafter"/>
</dbReference>
<dbReference type="InterPro" id="IPR042099">
    <property type="entry name" value="ANL_N_sf"/>
</dbReference>
<evidence type="ECO:0000256" key="1">
    <source>
        <dbReference type="ARBA" id="ARBA00006432"/>
    </source>
</evidence>
<keyword evidence="6" id="KW-1185">Reference proteome</keyword>
<accession>A0A562QDA1</accession>
<comment type="caution">
    <text evidence="5">The sequence shown here is derived from an EMBL/GenBank/DDBJ whole genome shotgun (WGS) entry which is preliminary data.</text>
</comment>
<dbReference type="Pfam" id="PF00501">
    <property type="entry name" value="AMP-binding"/>
    <property type="match status" value="1"/>
</dbReference>
<dbReference type="GO" id="GO:0006631">
    <property type="term" value="P:fatty acid metabolic process"/>
    <property type="evidence" value="ECO:0007669"/>
    <property type="project" value="TreeGrafter"/>
</dbReference>
<dbReference type="AlphaFoldDB" id="A0A562QDA1"/>
<feature type="domain" description="AMP-binding enzyme C-terminal" evidence="4">
    <location>
        <begin position="430"/>
        <end position="505"/>
    </location>
</feature>